<dbReference type="PROSITE" id="PS51464">
    <property type="entry name" value="SIS"/>
    <property type="match status" value="1"/>
</dbReference>
<protein>
    <recommendedName>
        <fullName evidence="3">SIS domain-containing protein</fullName>
    </recommendedName>
</protein>
<dbReference type="AlphaFoldDB" id="X0UWU1"/>
<dbReference type="GO" id="GO:0097367">
    <property type="term" value="F:carbohydrate derivative binding"/>
    <property type="evidence" value="ECO:0007669"/>
    <property type="project" value="InterPro"/>
</dbReference>
<dbReference type="InterPro" id="IPR005486">
    <property type="entry name" value="Glucokinase_regulatory_CS"/>
</dbReference>
<proteinExistence type="predicted"/>
<feature type="non-terminal residue" evidence="4">
    <location>
        <position position="1"/>
    </location>
</feature>
<dbReference type="FunFam" id="1.10.8.1080:FF:000001">
    <property type="entry name" value="N-acetylmuramic acid 6-phosphate etherase"/>
    <property type="match status" value="1"/>
</dbReference>
<dbReference type="PROSITE" id="PS01272">
    <property type="entry name" value="GCKR"/>
    <property type="match status" value="1"/>
</dbReference>
<name>X0UWU1_9ZZZZ</name>
<dbReference type="SUPFAM" id="SSF53697">
    <property type="entry name" value="SIS domain"/>
    <property type="match status" value="1"/>
</dbReference>
<dbReference type="NCBIfam" id="NF003915">
    <property type="entry name" value="PRK05441.1"/>
    <property type="match status" value="1"/>
</dbReference>
<dbReference type="Gene3D" id="1.10.8.1080">
    <property type="match status" value="1"/>
</dbReference>
<evidence type="ECO:0000313" key="4">
    <source>
        <dbReference type="EMBL" id="GAG10220.1"/>
    </source>
</evidence>
<keyword evidence="1" id="KW-0456">Lyase</keyword>
<organism evidence="4">
    <name type="scientific">marine sediment metagenome</name>
    <dbReference type="NCBI Taxonomy" id="412755"/>
    <lineage>
        <taxon>unclassified sequences</taxon>
        <taxon>metagenomes</taxon>
        <taxon>ecological metagenomes</taxon>
    </lineage>
</organism>
<dbReference type="Gene3D" id="3.40.50.10490">
    <property type="entry name" value="Glucose-6-phosphate isomerase like protein, domain 1"/>
    <property type="match status" value="1"/>
</dbReference>
<dbReference type="EMBL" id="BARS01024637">
    <property type="protein sequence ID" value="GAG10220.1"/>
    <property type="molecule type" value="Genomic_DNA"/>
</dbReference>
<sequence length="193" mass="21187">NEIIKRGITSKDVLVGIAASKRTPYVIGALKKARSIGAGTIFVICNPRSQMDIDVDVSICPTVGPEVIMGSTRMKAGTAEKMVLNMLTTAAMIRLGKVYKNMMIDLPATSQKLVERSKRVIMIATGLDYDAAEKALKKADGSVKVAIVMIKTNLAYNQVIDLLRKADGFVRKAIELEKPTVFMQKDKNKEKRE</sequence>
<dbReference type="GO" id="GO:0016803">
    <property type="term" value="F:ether hydrolase activity"/>
    <property type="evidence" value="ECO:0007669"/>
    <property type="project" value="TreeGrafter"/>
</dbReference>
<keyword evidence="2" id="KW-0119">Carbohydrate metabolism</keyword>
<gene>
    <name evidence="4" type="ORF">S01H1_39087</name>
</gene>
<evidence type="ECO:0000256" key="2">
    <source>
        <dbReference type="ARBA" id="ARBA00023277"/>
    </source>
</evidence>
<evidence type="ECO:0000259" key="3">
    <source>
        <dbReference type="PROSITE" id="PS51464"/>
    </source>
</evidence>
<dbReference type="GO" id="GO:0046348">
    <property type="term" value="P:amino sugar catabolic process"/>
    <property type="evidence" value="ECO:0007669"/>
    <property type="project" value="TreeGrafter"/>
</dbReference>
<dbReference type="InterPro" id="IPR046348">
    <property type="entry name" value="SIS_dom_sf"/>
</dbReference>
<comment type="caution">
    <text evidence="4">The sequence shown here is derived from an EMBL/GenBank/DDBJ whole genome shotgun (WGS) entry which is preliminary data.</text>
</comment>
<dbReference type="PANTHER" id="PTHR10088">
    <property type="entry name" value="GLUCOKINASE REGULATORY PROTEIN"/>
    <property type="match status" value="1"/>
</dbReference>
<accession>X0UWU1</accession>
<dbReference type="PANTHER" id="PTHR10088:SF4">
    <property type="entry name" value="GLUCOKINASE REGULATORY PROTEIN"/>
    <property type="match status" value="1"/>
</dbReference>
<reference evidence="4" key="1">
    <citation type="journal article" date="2014" name="Front. Microbiol.">
        <title>High frequency of phylogenetically diverse reductive dehalogenase-homologous genes in deep subseafloor sedimentary metagenomes.</title>
        <authorList>
            <person name="Kawai M."/>
            <person name="Futagami T."/>
            <person name="Toyoda A."/>
            <person name="Takaki Y."/>
            <person name="Nishi S."/>
            <person name="Hori S."/>
            <person name="Arai W."/>
            <person name="Tsubouchi T."/>
            <person name="Morono Y."/>
            <person name="Uchiyama I."/>
            <person name="Ito T."/>
            <person name="Fujiyama A."/>
            <person name="Inagaki F."/>
            <person name="Takami H."/>
        </authorList>
    </citation>
    <scope>NUCLEOTIDE SEQUENCE</scope>
    <source>
        <strain evidence="4">Expedition CK06-06</strain>
    </source>
</reference>
<dbReference type="GO" id="GO:0016835">
    <property type="term" value="F:carbon-oxygen lyase activity"/>
    <property type="evidence" value="ECO:0007669"/>
    <property type="project" value="TreeGrafter"/>
</dbReference>
<dbReference type="InterPro" id="IPR040190">
    <property type="entry name" value="MURQ/GCKR"/>
</dbReference>
<feature type="domain" description="SIS" evidence="3">
    <location>
        <begin position="1"/>
        <end position="97"/>
    </location>
</feature>
<dbReference type="GO" id="GO:0009254">
    <property type="term" value="P:peptidoglycan turnover"/>
    <property type="evidence" value="ECO:0007669"/>
    <property type="project" value="TreeGrafter"/>
</dbReference>
<evidence type="ECO:0000256" key="1">
    <source>
        <dbReference type="ARBA" id="ARBA00023239"/>
    </source>
</evidence>
<dbReference type="InterPro" id="IPR001347">
    <property type="entry name" value="SIS_dom"/>
</dbReference>